<keyword evidence="1" id="KW-0472">Membrane</keyword>
<proteinExistence type="predicted"/>
<feature type="domain" description="AMP-binding enzyme C-terminal" evidence="3">
    <location>
        <begin position="473"/>
        <end position="549"/>
    </location>
</feature>
<keyword evidence="1" id="KW-0812">Transmembrane</keyword>
<evidence type="ECO:0000313" key="4">
    <source>
        <dbReference type="EMBL" id="MEY8038249.1"/>
    </source>
</evidence>
<dbReference type="EMBL" id="JBGEHV010000002">
    <property type="protein sequence ID" value="MEY8038249.1"/>
    <property type="molecule type" value="Genomic_DNA"/>
</dbReference>
<dbReference type="InterPro" id="IPR042099">
    <property type="entry name" value="ANL_N_sf"/>
</dbReference>
<keyword evidence="1" id="KW-1133">Transmembrane helix</keyword>
<reference evidence="4 5" key="1">
    <citation type="submission" date="2024-08" db="EMBL/GenBank/DDBJ databases">
        <title>Genome mining of Saccharopolyspora cebuensis PGLac3 from Nigerian medicinal plant.</title>
        <authorList>
            <person name="Ezeobiora C.E."/>
            <person name="Igbokwe N.H."/>
            <person name="Amin D.H."/>
            <person name="Mendie U.E."/>
        </authorList>
    </citation>
    <scope>NUCLEOTIDE SEQUENCE [LARGE SCALE GENOMIC DNA]</scope>
    <source>
        <strain evidence="4 5">PGLac3</strain>
    </source>
</reference>
<dbReference type="InterPro" id="IPR045851">
    <property type="entry name" value="AMP-bd_C_sf"/>
</dbReference>
<dbReference type="Pfam" id="PF00501">
    <property type="entry name" value="AMP-binding"/>
    <property type="match status" value="1"/>
</dbReference>
<dbReference type="PROSITE" id="PS00455">
    <property type="entry name" value="AMP_BINDING"/>
    <property type="match status" value="1"/>
</dbReference>
<evidence type="ECO:0000259" key="3">
    <source>
        <dbReference type="Pfam" id="PF13193"/>
    </source>
</evidence>
<dbReference type="PANTHER" id="PTHR43767:SF1">
    <property type="entry name" value="NONRIBOSOMAL PEPTIDE SYNTHASE PES1 (EUROFUNG)-RELATED"/>
    <property type="match status" value="1"/>
</dbReference>
<dbReference type="RefSeq" id="WP_369774532.1">
    <property type="nucleotide sequence ID" value="NZ_JBGEHV010000002.1"/>
</dbReference>
<evidence type="ECO:0000313" key="5">
    <source>
        <dbReference type="Proteomes" id="UP001564626"/>
    </source>
</evidence>
<protein>
    <submittedName>
        <fullName evidence="4">Class I adenylate-forming enzyme family protein</fullName>
    </submittedName>
</protein>
<keyword evidence="5" id="KW-1185">Reference proteome</keyword>
<dbReference type="Proteomes" id="UP001564626">
    <property type="component" value="Unassembled WGS sequence"/>
</dbReference>
<dbReference type="Gene3D" id="3.30.300.30">
    <property type="match status" value="1"/>
</dbReference>
<feature type="transmembrane region" description="Helical" evidence="1">
    <location>
        <begin position="102"/>
        <end position="121"/>
    </location>
</feature>
<name>A0ABV4CBU9_9PSEU</name>
<dbReference type="InterPro" id="IPR000873">
    <property type="entry name" value="AMP-dep_synth/lig_dom"/>
</dbReference>
<dbReference type="SUPFAM" id="SSF56801">
    <property type="entry name" value="Acetyl-CoA synthetase-like"/>
    <property type="match status" value="1"/>
</dbReference>
<dbReference type="Gene3D" id="3.40.50.12780">
    <property type="entry name" value="N-terminal domain of ligase-like"/>
    <property type="match status" value="1"/>
</dbReference>
<sequence length="562" mass="59995">MTELDALRRSLTAPGMPFEMVERDLGGRRVRTWRHAPESLRALVLDSREFGDRDFIRYQEERLSYAEHFAAVATFAHRLAERGVAPGDRVALAMRNYPEWSVAFFAAASLGAVAVPLNAWWTAGELEFALRDSGSSVLVADGRRAELLGAIPADLGIDLVVVRPEGPLPAGAADWDAVLGAIRADAALPDAEVGPDDLATLFYTSGTTGRPKGAVGTHRNICTNPVSVAYGAALGALRGGTPLAEALAAQPERTSLLPVPLFHATGCHSVLVSTFRSGGALVLMHKWDPAEALRLVERHRVTHFTGVPTQLWQMCAHPDLATRDLSSLRTAGSGGAPASPHLLTRMVASMPDRGFSNGYGLTETSSATSINAAGNYLAKPDSVGPPVAVVDVKVVDAVGEEVPTGGIGELWIKGPNVVVGYWNRPDATAEAITPDGWLRSGDLAHLDDEGFIHVVDRAKDMVIRGGENVYSAEVEAAVFEHPGVRDCAVVGVPHEELGEEVGAVVQPEPGVELDPEALRRFLGERIAAFKVPAHVWLRTEDFPRNAAGKLLKRALRDEVVPG</sequence>
<dbReference type="InterPro" id="IPR025110">
    <property type="entry name" value="AMP-bd_C"/>
</dbReference>
<dbReference type="PANTHER" id="PTHR43767">
    <property type="entry name" value="LONG-CHAIN-FATTY-ACID--COA LIGASE"/>
    <property type="match status" value="1"/>
</dbReference>
<evidence type="ECO:0000256" key="1">
    <source>
        <dbReference type="SAM" id="Phobius"/>
    </source>
</evidence>
<feature type="domain" description="AMP-dependent synthetase/ligase" evidence="2">
    <location>
        <begin position="48"/>
        <end position="422"/>
    </location>
</feature>
<accession>A0ABV4CBU9</accession>
<dbReference type="Pfam" id="PF13193">
    <property type="entry name" value="AMP-binding_C"/>
    <property type="match status" value="1"/>
</dbReference>
<dbReference type="InterPro" id="IPR020845">
    <property type="entry name" value="AMP-binding_CS"/>
</dbReference>
<comment type="caution">
    <text evidence="4">The sequence shown here is derived from an EMBL/GenBank/DDBJ whole genome shotgun (WGS) entry which is preliminary data.</text>
</comment>
<evidence type="ECO:0000259" key="2">
    <source>
        <dbReference type="Pfam" id="PF00501"/>
    </source>
</evidence>
<organism evidence="4 5">
    <name type="scientific">Saccharopolyspora cebuensis</name>
    <dbReference type="NCBI Taxonomy" id="418759"/>
    <lineage>
        <taxon>Bacteria</taxon>
        <taxon>Bacillati</taxon>
        <taxon>Actinomycetota</taxon>
        <taxon>Actinomycetes</taxon>
        <taxon>Pseudonocardiales</taxon>
        <taxon>Pseudonocardiaceae</taxon>
        <taxon>Saccharopolyspora</taxon>
    </lineage>
</organism>
<gene>
    <name evidence="4" type="ORF">AB8O55_02460</name>
</gene>
<dbReference type="InterPro" id="IPR050237">
    <property type="entry name" value="ATP-dep_AMP-bd_enzyme"/>
</dbReference>